<dbReference type="FunFam" id="2.40.50.140:FF:000012">
    <property type="entry name" value="DNA ligase"/>
    <property type="match status" value="1"/>
</dbReference>
<feature type="binding site" evidence="15">
    <location>
        <position position="461"/>
    </location>
    <ligand>
        <name>Zn(2+)</name>
        <dbReference type="ChEBI" id="CHEBI:29105"/>
    </ligand>
</feature>
<feature type="binding site" evidence="15">
    <location>
        <position position="145"/>
    </location>
    <ligand>
        <name>NAD(+)</name>
        <dbReference type="ChEBI" id="CHEBI:57540"/>
    </ligand>
</feature>
<dbReference type="SUPFAM" id="SSF50249">
    <property type="entry name" value="Nucleic acid-binding proteins"/>
    <property type="match status" value="1"/>
</dbReference>
<dbReference type="InterPro" id="IPR013840">
    <property type="entry name" value="DNAligase_N"/>
</dbReference>
<dbReference type="PIRSF" id="PIRSF001604">
    <property type="entry name" value="LigA"/>
    <property type="match status" value="1"/>
</dbReference>
<dbReference type="CDD" id="cd00114">
    <property type="entry name" value="LIGANc"/>
    <property type="match status" value="1"/>
</dbReference>
<name>A0A371Z2C1_9PROT</name>
<dbReference type="SUPFAM" id="SSF52113">
    <property type="entry name" value="BRCT domain"/>
    <property type="match status" value="1"/>
</dbReference>
<evidence type="ECO:0000256" key="8">
    <source>
        <dbReference type="ARBA" id="ARBA00022833"/>
    </source>
</evidence>
<feature type="binding site" evidence="15">
    <location>
        <position position="440"/>
    </location>
    <ligand>
        <name>Zn(2+)</name>
        <dbReference type="ChEBI" id="CHEBI:29105"/>
    </ligand>
</feature>
<dbReference type="Gene3D" id="6.20.10.30">
    <property type="match status" value="1"/>
</dbReference>
<evidence type="ECO:0000256" key="12">
    <source>
        <dbReference type="ARBA" id="ARBA00023211"/>
    </source>
</evidence>
<evidence type="ECO:0000256" key="10">
    <source>
        <dbReference type="ARBA" id="ARBA00023027"/>
    </source>
</evidence>
<proteinExistence type="inferred from homology"/>
<feature type="binding site" evidence="15">
    <location>
        <begin position="109"/>
        <end position="110"/>
    </location>
    <ligand>
        <name>NAD(+)</name>
        <dbReference type="ChEBI" id="CHEBI:57540"/>
    </ligand>
</feature>
<gene>
    <name evidence="15 18" type="primary">ligA</name>
    <name evidence="18" type="ORF">DY926_04835</name>
</gene>
<dbReference type="InterPro" id="IPR010994">
    <property type="entry name" value="RuvA_2-like"/>
</dbReference>
<dbReference type="SUPFAM" id="SSF56091">
    <property type="entry name" value="DNA ligase/mRNA capping enzyme, catalytic domain"/>
    <property type="match status" value="1"/>
</dbReference>
<feature type="binding site" evidence="15">
    <location>
        <position position="320"/>
    </location>
    <ligand>
        <name>NAD(+)</name>
        <dbReference type="ChEBI" id="CHEBI:57540"/>
    </ligand>
</feature>
<evidence type="ECO:0000256" key="6">
    <source>
        <dbReference type="ARBA" id="ARBA00022723"/>
    </source>
</evidence>
<dbReference type="NCBIfam" id="TIGR00575">
    <property type="entry name" value="dnlj"/>
    <property type="match status" value="1"/>
</dbReference>
<dbReference type="FunFam" id="3.30.470.30:FF:000001">
    <property type="entry name" value="DNA ligase"/>
    <property type="match status" value="1"/>
</dbReference>
<dbReference type="Gene3D" id="3.40.50.10190">
    <property type="entry name" value="BRCT domain"/>
    <property type="match status" value="1"/>
</dbReference>
<comment type="cofactor">
    <cofactor evidence="15">
        <name>Mg(2+)</name>
        <dbReference type="ChEBI" id="CHEBI:18420"/>
    </cofactor>
    <cofactor evidence="15">
        <name>Mn(2+)</name>
        <dbReference type="ChEBI" id="CHEBI:29035"/>
    </cofactor>
</comment>
<dbReference type="PANTHER" id="PTHR23389">
    <property type="entry name" value="CHROMOSOME TRANSMISSION FIDELITY FACTOR 18"/>
    <property type="match status" value="1"/>
</dbReference>
<dbReference type="OrthoDB" id="9759736at2"/>
<comment type="similarity">
    <text evidence="14 15">Belongs to the NAD-dependent DNA ligase family. LigA subfamily.</text>
</comment>
<evidence type="ECO:0000256" key="7">
    <source>
        <dbReference type="ARBA" id="ARBA00022763"/>
    </source>
</evidence>
<evidence type="ECO:0000259" key="17">
    <source>
        <dbReference type="PROSITE" id="PS50172"/>
    </source>
</evidence>
<dbReference type="Proteomes" id="UP000262371">
    <property type="component" value="Unassembled WGS sequence"/>
</dbReference>
<evidence type="ECO:0000256" key="14">
    <source>
        <dbReference type="ARBA" id="ARBA00060881"/>
    </source>
</evidence>
<dbReference type="RefSeq" id="WP_116702332.1">
    <property type="nucleotide sequence ID" value="NZ_QUWV01000039.1"/>
</dbReference>
<evidence type="ECO:0000256" key="5">
    <source>
        <dbReference type="ARBA" id="ARBA00022705"/>
    </source>
</evidence>
<evidence type="ECO:0000256" key="15">
    <source>
        <dbReference type="HAMAP-Rule" id="MF_01588"/>
    </source>
</evidence>
<dbReference type="GO" id="GO:0006260">
    <property type="term" value="P:DNA replication"/>
    <property type="evidence" value="ECO:0007669"/>
    <property type="project" value="UniProtKB-KW"/>
</dbReference>
<dbReference type="AlphaFoldDB" id="A0A371Z2C1"/>
<dbReference type="InterPro" id="IPR012340">
    <property type="entry name" value="NA-bd_OB-fold"/>
</dbReference>
<dbReference type="Pfam" id="PF03119">
    <property type="entry name" value="DNA_ligase_ZBD"/>
    <property type="match status" value="1"/>
</dbReference>
<dbReference type="InterPro" id="IPR018239">
    <property type="entry name" value="DNA_ligase_AS"/>
</dbReference>
<feature type="binding site" evidence="15">
    <location>
        <position position="437"/>
    </location>
    <ligand>
        <name>Zn(2+)</name>
        <dbReference type="ChEBI" id="CHEBI:29105"/>
    </ligand>
</feature>
<evidence type="ECO:0000256" key="11">
    <source>
        <dbReference type="ARBA" id="ARBA00023204"/>
    </source>
</evidence>
<dbReference type="CDD" id="cd17748">
    <property type="entry name" value="BRCT_DNA_ligase_like"/>
    <property type="match status" value="1"/>
</dbReference>
<dbReference type="Gene3D" id="3.30.470.30">
    <property type="entry name" value="DNA ligase/mRNA capping enzyme"/>
    <property type="match status" value="1"/>
</dbReference>
<dbReference type="Pfam" id="PF01653">
    <property type="entry name" value="DNA_ligase_aden"/>
    <property type="match status" value="1"/>
</dbReference>
<comment type="function">
    <text evidence="1 15">DNA ligase that catalyzes the formation of phosphodiester linkages between 5'-phosphoryl and 3'-hydroxyl groups in double-stranded DNA using NAD as a coenzyme and as the energy source for the reaction. It is essential for DNA replication and repair of damaged DNA.</text>
</comment>
<dbReference type="PROSITE" id="PS01055">
    <property type="entry name" value="DNA_LIGASE_N1"/>
    <property type="match status" value="1"/>
</dbReference>
<keyword evidence="7 15" id="KW-0227">DNA damage</keyword>
<dbReference type="InterPro" id="IPR036420">
    <property type="entry name" value="BRCT_dom_sf"/>
</dbReference>
<dbReference type="Gene3D" id="1.10.150.20">
    <property type="entry name" value="5' to 3' exonuclease, C-terminal subdomain"/>
    <property type="match status" value="2"/>
</dbReference>
<feature type="domain" description="BRCT" evidence="17">
    <location>
        <begin position="630"/>
        <end position="702"/>
    </location>
</feature>
<keyword evidence="5 15" id="KW-0235">DNA replication</keyword>
<evidence type="ECO:0000256" key="4">
    <source>
        <dbReference type="ARBA" id="ARBA00022598"/>
    </source>
</evidence>
<comment type="caution">
    <text evidence="18">The sequence shown here is derived from an EMBL/GenBank/DDBJ whole genome shotgun (WGS) entry which is preliminary data.</text>
</comment>
<accession>A0A371Z2C1</accession>
<dbReference type="InterPro" id="IPR041663">
    <property type="entry name" value="DisA/LigA_HHH"/>
</dbReference>
<evidence type="ECO:0000256" key="1">
    <source>
        <dbReference type="ARBA" id="ARBA00004067"/>
    </source>
</evidence>
<keyword evidence="12 15" id="KW-0464">Manganese</keyword>
<evidence type="ECO:0000256" key="3">
    <source>
        <dbReference type="ARBA" id="ARBA00013308"/>
    </source>
</evidence>
<evidence type="ECO:0000256" key="16">
    <source>
        <dbReference type="SAM" id="MobiDB-lite"/>
    </source>
</evidence>
<organism evidence="18 19">
    <name type="scientific">Komagataeibacter melaceti</name>
    <dbReference type="NCBI Taxonomy" id="2766577"/>
    <lineage>
        <taxon>Bacteria</taxon>
        <taxon>Pseudomonadati</taxon>
        <taxon>Pseudomonadota</taxon>
        <taxon>Alphaproteobacteria</taxon>
        <taxon>Acetobacterales</taxon>
        <taxon>Acetobacteraceae</taxon>
        <taxon>Komagataeibacter</taxon>
    </lineage>
</organism>
<evidence type="ECO:0000256" key="13">
    <source>
        <dbReference type="ARBA" id="ARBA00034005"/>
    </source>
</evidence>
<dbReference type="InterPro" id="IPR004149">
    <property type="entry name" value="Znf_DNAligase_C4"/>
</dbReference>
<comment type="caution">
    <text evidence="15">Lacks conserved residue(s) required for the propagation of feature annotation.</text>
</comment>
<keyword evidence="10 15" id="KW-0520">NAD</keyword>
<dbReference type="InterPro" id="IPR001679">
    <property type="entry name" value="DNA_ligase"/>
</dbReference>
<evidence type="ECO:0000313" key="19">
    <source>
        <dbReference type="Proteomes" id="UP000262371"/>
    </source>
</evidence>
<evidence type="ECO:0000256" key="2">
    <source>
        <dbReference type="ARBA" id="ARBA00012722"/>
    </source>
</evidence>
<dbReference type="HAMAP" id="MF_01588">
    <property type="entry name" value="DNA_ligase_A"/>
    <property type="match status" value="1"/>
</dbReference>
<dbReference type="SMART" id="SM00532">
    <property type="entry name" value="LIGANc"/>
    <property type="match status" value="1"/>
</dbReference>
<dbReference type="Pfam" id="PF03120">
    <property type="entry name" value="OB_DNA_ligase"/>
    <property type="match status" value="1"/>
</dbReference>
<comment type="catalytic activity">
    <reaction evidence="13 15">
        <text>NAD(+) + (deoxyribonucleotide)n-3'-hydroxyl + 5'-phospho-(deoxyribonucleotide)m = (deoxyribonucleotide)n+m + AMP + beta-nicotinamide D-nucleotide.</text>
        <dbReference type="EC" id="6.5.1.2"/>
    </reaction>
</comment>
<evidence type="ECO:0000313" key="18">
    <source>
        <dbReference type="EMBL" id="RFD20625.1"/>
    </source>
</evidence>
<feature type="active site" description="N6-AMP-lysine intermediate" evidence="15">
    <location>
        <position position="147"/>
    </location>
</feature>
<feature type="binding site" evidence="15">
    <location>
        <position position="344"/>
    </location>
    <ligand>
        <name>NAD(+)</name>
        <dbReference type="ChEBI" id="CHEBI:57540"/>
    </ligand>
</feature>
<feature type="binding site" evidence="15">
    <location>
        <position position="168"/>
    </location>
    <ligand>
        <name>NAD(+)</name>
        <dbReference type="ChEBI" id="CHEBI:57540"/>
    </ligand>
</feature>
<dbReference type="GO" id="GO:0003911">
    <property type="term" value="F:DNA ligase (NAD+) activity"/>
    <property type="evidence" value="ECO:0007669"/>
    <property type="project" value="UniProtKB-UniRule"/>
</dbReference>
<keyword evidence="11 15" id="KW-0234">DNA repair</keyword>
<dbReference type="InterPro" id="IPR001357">
    <property type="entry name" value="BRCT_dom"/>
</dbReference>
<dbReference type="GO" id="GO:0046872">
    <property type="term" value="F:metal ion binding"/>
    <property type="evidence" value="ECO:0007669"/>
    <property type="project" value="UniProtKB-KW"/>
</dbReference>
<dbReference type="SUPFAM" id="SSF47781">
    <property type="entry name" value="RuvA domain 2-like"/>
    <property type="match status" value="1"/>
</dbReference>
<keyword evidence="6 15" id="KW-0479">Metal-binding</keyword>
<keyword evidence="19" id="KW-1185">Reference proteome</keyword>
<feature type="binding site" evidence="15">
    <location>
        <position position="204"/>
    </location>
    <ligand>
        <name>NAD(+)</name>
        <dbReference type="ChEBI" id="CHEBI:57540"/>
    </ligand>
</feature>
<dbReference type="InterPro" id="IPR013839">
    <property type="entry name" value="DNAligase_adenylation"/>
</dbReference>
<dbReference type="PANTHER" id="PTHR23389:SF9">
    <property type="entry name" value="DNA LIGASE"/>
    <property type="match status" value="1"/>
</dbReference>
<dbReference type="Gene3D" id="2.40.50.140">
    <property type="entry name" value="Nucleic acid-binding proteins"/>
    <property type="match status" value="1"/>
</dbReference>
<evidence type="ECO:0000256" key="9">
    <source>
        <dbReference type="ARBA" id="ARBA00022842"/>
    </source>
</evidence>
<keyword evidence="8 15" id="KW-0862">Zinc</keyword>
<dbReference type="NCBIfam" id="NF005932">
    <property type="entry name" value="PRK07956.1"/>
    <property type="match status" value="1"/>
</dbReference>
<dbReference type="Gene3D" id="1.10.287.610">
    <property type="entry name" value="Helix hairpin bin"/>
    <property type="match status" value="1"/>
</dbReference>
<dbReference type="EMBL" id="QUWV01000039">
    <property type="protein sequence ID" value="RFD20625.1"/>
    <property type="molecule type" value="Genomic_DNA"/>
</dbReference>
<reference evidence="18 19" key="1">
    <citation type="submission" date="2018-08" db="EMBL/GenBank/DDBJ databases">
        <title>Komagataeibacter sp. AV 382.</title>
        <authorList>
            <person name="Skraban J."/>
            <person name="Trcek J."/>
        </authorList>
    </citation>
    <scope>NUCLEOTIDE SEQUENCE [LARGE SCALE GENOMIC DNA]</scope>
    <source>
        <strain evidence="18 19">AV 382</strain>
    </source>
</reference>
<dbReference type="Pfam" id="PF12826">
    <property type="entry name" value="HHH_2"/>
    <property type="match status" value="1"/>
</dbReference>
<keyword evidence="4 15" id="KW-0436">Ligase</keyword>
<dbReference type="GO" id="GO:0006281">
    <property type="term" value="P:DNA repair"/>
    <property type="evidence" value="ECO:0007669"/>
    <property type="project" value="UniProtKB-KW"/>
</dbReference>
<dbReference type="SMART" id="SM00292">
    <property type="entry name" value="BRCT"/>
    <property type="match status" value="1"/>
</dbReference>
<sequence>MPPQSDAAPSPAEEARNLLADQNTSAQDEAQAAHALERLARLLPQLDAAYHQNDAPLVDDATYDGLRMLNTRLEEQFPDLRRADSPARNVGAPASGPFRRHRHMVPMLSLDNVFGREEFDAFINRIARFLGLTDAQAHELAFVAEPKIDGLSISLTYEHGAFIRGTTRGDGAEGEDVTANLRTMGDIPARLTAPYPDLIEIRGEVFLSKQAFLDLNAAQESAGEKPFANPRNAAAGSLRQLDPAVTAKRPLSLFAYAAGFCSAPLAATHHDYLDQLEAWGFRVNPRNLRVRNAAEAEAFMERLTRERSALDYDIDGVVYKLDDRGLQERLGFAGRAPRWAVAWKFPAEQAITRLEKIEIQVGRTGALTPVAHLQAVNVGGVIVTRASLHNEDEITRKDIREGDLVHVQRAGDVIPQVTGVVLPRDAERPAYVFRHVCPICGAHAERPEGEVVWRCSGGLTCPAQVVERLIHFVSRDAFDIDGLGDRTIVEFHELGWLRTPADIFRLPAHEAEIASRDGWGRLSARNLVNAIEARRTIELSRLIYALGIRRIGINNARLLARHYGSLANWRQQMEKAAVIGSDERLELGSITGIGSAIADELVAFFAEQHNRETLDDLTGVLTQVTDEEMVAEGALSGKTIVFTGTLTTMTRPEARAVAERLGARVSDSVSKKTDIVVLGEKAGSKARKATELGITTMDESGWRTLAGMPPATTQHE</sequence>
<dbReference type="Pfam" id="PF00533">
    <property type="entry name" value="BRCT"/>
    <property type="match status" value="1"/>
</dbReference>
<feature type="binding site" evidence="15">
    <location>
        <begin position="60"/>
        <end position="64"/>
    </location>
    <ligand>
        <name>NAD(+)</name>
        <dbReference type="ChEBI" id="CHEBI:57540"/>
    </ligand>
</feature>
<feature type="region of interest" description="Disordered" evidence="16">
    <location>
        <begin position="1"/>
        <end position="31"/>
    </location>
</feature>
<keyword evidence="9 15" id="KW-0460">Magnesium</keyword>
<dbReference type="PROSITE" id="PS50172">
    <property type="entry name" value="BRCT"/>
    <property type="match status" value="1"/>
</dbReference>
<dbReference type="EC" id="6.5.1.2" evidence="2 15"/>
<dbReference type="GO" id="GO:0005829">
    <property type="term" value="C:cytosol"/>
    <property type="evidence" value="ECO:0007669"/>
    <property type="project" value="TreeGrafter"/>
</dbReference>
<dbReference type="InterPro" id="IPR004150">
    <property type="entry name" value="NAD_DNA_ligase_OB"/>
</dbReference>
<protein>
    <recommendedName>
        <fullName evidence="3 15">DNA ligase</fullName>
        <ecNumber evidence="2 15">6.5.1.2</ecNumber>
    </recommendedName>
    <alternativeName>
        <fullName evidence="15">Polydeoxyribonucleotide synthase [NAD(+)]</fullName>
    </alternativeName>
</protein>